<reference evidence="1" key="1">
    <citation type="submission" date="2020-02" db="EMBL/GenBank/DDBJ databases">
        <authorList>
            <person name="Meier V. D."/>
        </authorList>
    </citation>
    <scope>NUCLEOTIDE SEQUENCE</scope>
    <source>
        <strain evidence="1">AVDCRST_MAG89</strain>
    </source>
</reference>
<organism evidence="1">
    <name type="scientific">uncultured Gemmatimonadota bacterium</name>
    <dbReference type="NCBI Taxonomy" id="203437"/>
    <lineage>
        <taxon>Bacteria</taxon>
        <taxon>Pseudomonadati</taxon>
        <taxon>Gemmatimonadota</taxon>
        <taxon>environmental samples</taxon>
    </lineage>
</organism>
<sequence length="59" mass="6388">KLKLHLEDLAVDTFVAEKAPQAEPGTVHAHGHTKGHDTCYFSCQVGCTAQESCYDPCAQ</sequence>
<name>A0A6J4N262_9BACT</name>
<gene>
    <name evidence="1" type="ORF">AVDCRST_MAG89-4738</name>
</gene>
<feature type="non-terminal residue" evidence="1">
    <location>
        <position position="1"/>
    </location>
</feature>
<evidence type="ECO:0000313" key="1">
    <source>
        <dbReference type="EMBL" id="CAA9372828.1"/>
    </source>
</evidence>
<accession>A0A6J4N262</accession>
<dbReference type="AlphaFoldDB" id="A0A6J4N262"/>
<protein>
    <submittedName>
        <fullName evidence="1">Uncharacterized protein</fullName>
    </submittedName>
</protein>
<dbReference type="EMBL" id="CADCTV010000999">
    <property type="protein sequence ID" value="CAA9372828.1"/>
    <property type="molecule type" value="Genomic_DNA"/>
</dbReference>
<proteinExistence type="predicted"/>